<dbReference type="AlphaFoldDB" id="A0A7J9HXS2"/>
<proteinExistence type="predicted"/>
<protein>
    <submittedName>
        <fullName evidence="1">Uncharacterized protein</fullName>
    </submittedName>
</protein>
<reference evidence="1 2" key="1">
    <citation type="journal article" date="2019" name="Genome Biol. Evol.">
        <title>Insights into the evolution of the New World diploid cottons (Gossypium, subgenus Houzingenia) based on genome sequencing.</title>
        <authorList>
            <person name="Grover C.E."/>
            <person name="Arick M.A. 2nd"/>
            <person name="Thrash A."/>
            <person name="Conover J.L."/>
            <person name="Sanders W.S."/>
            <person name="Peterson D.G."/>
            <person name="Frelichowski J.E."/>
            <person name="Scheffler J.A."/>
            <person name="Scheffler B.E."/>
            <person name="Wendel J.F."/>
        </authorList>
    </citation>
    <scope>NUCLEOTIDE SEQUENCE [LARGE SCALE GENOMIC DNA]</scope>
    <source>
        <strain evidence="1">0</strain>
        <tissue evidence="1">Leaf</tissue>
    </source>
</reference>
<accession>A0A7J9HXS2</accession>
<comment type="caution">
    <text evidence="1">The sequence shown here is derived from an EMBL/GenBank/DDBJ whole genome shotgun (WGS) entry which is preliminary data.</text>
</comment>
<keyword evidence="2" id="KW-1185">Reference proteome</keyword>
<gene>
    <name evidence="1" type="ORF">Gohar_027523</name>
</gene>
<name>A0A7J9HXS2_9ROSI</name>
<evidence type="ECO:0000313" key="2">
    <source>
        <dbReference type="Proteomes" id="UP000593560"/>
    </source>
</evidence>
<sequence>MKRPEKSYRILSVELRVLSIQL</sequence>
<dbReference type="EMBL" id="JABFAD010000011">
    <property type="protein sequence ID" value="MBA0813695.1"/>
    <property type="molecule type" value="Genomic_DNA"/>
</dbReference>
<evidence type="ECO:0000313" key="1">
    <source>
        <dbReference type="EMBL" id="MBA0813695.1"/>
    </source>
</evidence>
<dbReference type="Proteomes" id="UP000593560">
    <property type="component" value="Unassembled WGS sequence"/>
</dbReference>
<organism evidence="1 2">
    <name type="scientific">Gossypium harknessii</name>
    <dbReference type="NCBI Taxonomy" id="34285"/>
    <lineage>
        <taxon>Eukaryota</taxon>
        <taxon>Viridiplantae</taxon>
        <taxon>Streptophyta</taxon>
        <taxon>Embryophyta</taxon>
        <taxon>Tracheophyta</taxon>
        <taxon>Spermatophyta</taxon>
        <taxon>Magnoliopsida</taxon>
        <taxon>eudicotyledons</taxon>
        <taxon>Gunneridae</taxon>
        <taxon>Pentapetalae</taxon>
        <taxon>rosids</taxon>
        <taxon>malvids</taxon>
        <taxon>Malvales</taxon>
        <taxon>Malvaceae</taxon>
        <taxon>Malvoideae</taxon>
        <taxon>Gossypium</taxon>
    </lineage>
</organism>